<feature type="region of interest" description="Disordered" evidence="1">
    <location>
        <begin position="79"/>
        <end position="115"/>
    </location>
</feature>
<comment type="caution">
    <text evidence="2">The sequence shown here is derived from an EMBL/GenBank/DDBJ whole genome shotgun (WGS) entry which is preliminary data.</text>
</comment>
<organism evidence="2 3">
    <name type="scientific">Phyllosticta capitalensis</name>
    <dbReference type="NCBI Taxonomy" id="121624"/>
    <lineage>
        <taxon>Eukaryota</taxon>
        <taxon>Fungi</taxon>
        <taxon>Dikarya</taxon>
        <taxon>Ascomycota</taxon>
        <taxon>Pezizomycotina</taxon>
        <taxon>Dothideomycetes</taxon>
        <taxon>Dothideomycetes incertae sedis</taxon>
        <taxon>Botryosphaeriales</taxon>
        <taxon>Phyllostictaceae</taxon>
        <taxon>Phyllosticta</taxon>
    </lineage>
</organism>
<dbReference type="EMBL" id="JBBWRZ010000001">
    <property type="protein sequence ID" value="KAK8246183.1"/>
    <property type="molecule type" value="Genomic_DNA"/>
</dbReference>
<sequence length="199" mass="22138">MYTSRNVWRRERKRARVCDCSERGGEKRFFLSEGPRLVGRAVSSRERWLTVGGRSAYLRPWDSPSSQALRRGKKLGLRLRPQTVRAAHPRTADSGSGVDNDGHEDSRDGLGGPDAAVSSSACRVAVQVAEDLSNTKRLLRNIDSSCRSADHVKHLGTDETRAPQLCIGTPRGIWSVWNVDGHWIQTFYAYAVFESGALQ</sequence>
<evidence type="ECO:0000313" key="2">
    <source>
        <dbReference type="EMBL" id="KAK8246183.1"/>
    </source>
</evidence>
<name>A0ABR1Z1B3_9PEZI</name>
<evidence type="ECO:0000313" key="3">
    <source>
        <dbReference type="Proteomes" id="UP001492380"/>
    </source>
</evidence>
<evidence type="ECO:0000256" key="1">
    <source>
        <dbReference type="SAM" id="MobiDB-lite"/>
    </source>
</evidence>
<gene>
    <name evidence="2" type="ORF">HDK90DRAFT_1555</name>
</gene>
<protein>
    <submittedName>
        <fullName evidence="2">Uncharacterized protein</fullName>
    </submittedName>
</protein>
<proteinExistence type="predicted"/>
<dbReference type="Proteomes" id="UP001492380">
    <property type="component" value="Unassembled WGS sequence"/>
</dbReference>
<keyword evidence="3" id="KW-1185">Reference proteome</keyword>
<reference evidence="2 3" key="1">
    <citation type="submission" date="2024-04" db="EMBL/GenBank/DDBJ databases">
        <title>Phyllosticta paracitricarpa is synonymous to the EU quarantine fungus P. citricarpa based on phylogenomic analyses.</title>
        <authorList>
            <consortium name="Lawrence Berkeley National Laboratory"/>
            <person name="Van Ingen-Buijs V.A."/>
            <person name="Van Westerhoven A.C."/>
            <person name="Haridas S."/>
            <person name="Skiadas P."/>
            <person name="Martin F."/>
            <person name="Groenewald J.Z."/>
            <person name="Crous P.W."/>
            <person name="Seidl M.F."/>
        </authorList>
    </citation>
    <scope>NUCLEOTIDE SEQUENCE [LARGE SCALE GENOMIC DNA]</scope>
    <source>
        <strain evidence="2 3">CBS 123374</strain>
    </source>
</reference>
<accession>A0ABR1Z1B3</accession>